<protein>
    <submittedName>
        <fullName evidence="3">Two-component system response regulator</fullName>
    </submittedName>
</protein>
<proteinExistence type="predicted"/>
<evidence type="ECO:0000259" key="2">
    <source>
        <dbReference type="PROSITE" id="PS50110"/>
    </source>
</evidence>
<dbReference type="Gene3D" id="3.40.50.2300">
    <property type="match status" value="1"/>
</dbReference>
<dbReference type="SMART" id="SM00448">
    <property type="entry name" value="REC"/>
    <property type="match status" value="1"/>
</dbReference>
<evidence type="ECO:0000313" key="3">
    <source>
        <dbReference type="EMBL" id="GID65558.1"/>
    </source>
</evidence>
<evidence type="ECO:0000313" key="4">
    <source>
        <dbReference type="Proteomes" id="UP000619479"/>
    </source>
</evidence>
<comment type="caution">
    <text evidence="3">The sequence shown here is derived from an EMBL/GenBank/DDBJ whole genome shotgun (WGS) entry which is preliminary data.</text>
</comment>
<feature type="modified residue" description="4-aspartylphosphate" evidence="1">
    <location>
        <position position="58"/>
    </location>
</feature>
<evidence type="ECO:0000256" key="1">
    <source>
        <dbReference type="PROSITE-ProRule" id="PRU00169"/>
    </source>
</evidence>
<keyword evidence="1" id="KW-0597">Phosphoprotein</keyword>
<dbReference type="CDD" id="cd17557">
    <property type="entry name" value="REC_Rcp-like"/>
    <property type="match status" value="1"/>
</dbReference>
<feature type="domain" description="Response regulatory" evidence="2">
    <location>
        <begin position="1"/>
        <end position="125"/>
    </location>
</feature>
<dbReference type="InterPro" id="IPR052893">
    <property type="entry name" value="TCS_response_regulator"/>
</dbReference>
<gene>
    <name evidence="3" type="ORF">Acy02nite_34390</name>
</gene>
<dbReference type="EMBL" id="BOMH01000026">
    <property type="protein sequence ID" value="GID65558.1"/>
    <property type="molecule type" value="Genomic_DNA"/>
</dbReference>
<dbReference type="SUPFAM" id="SSF52172">
    <property type="entry name" value="CheY-like"/>
    <property type="match status" value="1"/>
</dbReference>
<dbReference type="GO" id="GO:0000160">
    <property type="term" value="P:phosphorelay signal transduction system"/>
    <property type="evidence" value="ECO:0007669"/>
    <property type="project" value="InterPro"/>
</dbReference>
<organism evidence="3 4">
    <name type="scientific">Actinoplanes cyaneus</name>
    <dbReference type="NCBI Taxonomy" id="52696"/>
    <lineage>
        <taxon>Bacteria</taxon>
        <taxon>Bacillati</taxon>
        <taxon>Actinomycetota</taxon>
        <taxon>Actinomycetes</taxon>
        <taxon>Micromonosporales</taxon>
        <taxon>Micromonosporaceae</taxon>
        <taxon>Actinoplanes</taxon>
    </lineage>
</organism>
<accession>A0A919M5T5</accession>
<dbReference type="InterPro" id="IPR011006">
    <property type="entry name" value="CheY-like_superfamily"/>
</dbReference>
<dbReference type="Pfam" id="PF00072">
    <property type="entry name" value="Response_reg"/>
    <property type="match status" value="1"/>
</dbReference>
<dbReference type="InterPro" id="IPR001789">
    <property type="entry name" value="Sig_transdc_resp-reg_receiver"/>
</dbReference>
<dbReference type="Proteomes" id="UP000619479">
    <property type="component" value="Unassembled WGS sequence"/>
</dbReference>
<dbReference type="PANTHER" id="PTHR44520:SF2">
    <property type="entry name" value="RESPONSE REGULATOR RCP1"/>
    <property type="match status" value="1"/>
</dbReference>
<keyword evidence="4" id="KW-1185">Reference proteome</keyword>
<name>A0A919M5T5_9ACTN</name>
<dbReference type="PANTHER" id="PTHR44520">
    <property type="entry name" value="RESPONSE REGULATOR RCP1-RELATED"/>
    <property type="match status" value="1"/>
</dbReference>
<dbReference type="PROSITE" id="PS50110">
    <property type="entry name" value="RESPONSE_REGULATORY"/>
    <property type="match status" value="1"/>
</dbReference>
<sequence length="148" mass="16123">MLLVDDDEADALLVEEALEAAAVPPTVTRVTDGRQALDFLRRRGFFALARRPDLVLLDLSMPLMDGHQVLAAIKNDDDLRAIPVVMLSGSSAQDDVTASYRQHASAFVTKPMDWISFATAVRTISDFFQAAAAVPEPPATILPFRSRA</sequence>
<reference evidence="3" key="1">
    <citation type="submission" date="2021-01" db="EMBL/GenBank/DDBJ databases">
        <title>Whole genome shotgun sequence of Actinoplanes cyaneus NBRC 14990.</title>
        <authorList>
            <person name="Komaki H."/>
            <person name="Tamura T."/>
        </authorList>
    </citation>
    <scope>NUCLEOTIDE SEQUENCE</scope>
    <source>
        <strain evidence="3">NBRC 14990</strain>
    </source>
</reference>
<dbReference type="AlphaFoldDB" id="A0A919M5T5"/>